<reference evidence="1" key="2">
    <citation type="journal article" date="2015" name="Data Brief">
        <title>Shoot transcriptome of the giant reed, Arundo donax.</title>
        <authorList>
            <person name="Barrero R.A."/>
            <person name="Guerrero F.D."/>
            <person name="Moolhuijzen P."/>
            <person name="Goolsby J.A."/>
            <person name="Tidwell J."/>
            <person name="Bellgard S.E."/>
            <person name="Bellgard M.I."/>
        </authorList>
    </citation>
    <scope>NUCLEOTIDE SEQUENCE</scope>
    <source>
        <tissue evidence="1">Shoot tissue taken approximately 20 cm above the soil surface</tissue>
    </source>
</reference>
<reference evidence="1" key="1">
    <citation type="submission" date="2014-09" db="EMBL/GenBank/DDBJ databases">
        <authorList>
            <person name="Magalhaes I.L.F."/>
            <person name="Oliveira U."/>
            <person name="Santos F.R."/>
            <person name="Vidigal T.H.D.A."/>
            <person name="Brescovit A.D."/>
            <person name="Santos A.J."/>
        </authorList>
    </citation>
    <scope>NUCLEOTIDE SEQUENCE</scope>
    <source>
        <tissue evidence="1">Shoot tissue taken approximately 20 cm above the soil surface</tissue>
    </source>
</reference>
<protein>
    <submittedName>
        <fullName evidence="1">Uncharacterized protein</fullName>
    </submittedName>
</protein>
<sequence>MVHPSPLVMTPQSSHHEMVHDTDFVQAVLV</sequence>
<dbReference type="EMBL" id="GBRH01241571">
    <property type="protein sequence ID" value="JAD56324.1"/>
    <property type="molecule type" value="Transcribed_RNA"/>
</dbReference>
<evidence type="ECO:0000313" key="1">
    <source>
        <dbReference type="EMBL" id="JAD56324.1"/>
    </source>
</evidence>
<proteinExistence type="predicted"/>
<organism evidence="1">
    <name type="scientific">Arundo donax</name>
    <name type="common">Giant reed</name>
    <name type="synonym">Donax arundinaceus</name>
    <dbReference type="NCBI Taxonomy" id="35708"/>
    <lineage>
        <taxon>Eukaryota</taxon>
        <taxon>Viridiplantae</taxon>
        <taxon>Streptophyta</taxon>
        <taxon>Embryophyta</taxon>
        <taxon>Tracheophyta</taxon>
        <taxon>Spermatophyta</taxon>
        <taxon>Magnoliopsida</taxon>
        <taxon>Liliopsida</taxon>
        <taxon>Poales</taxon>
        <taxon>Poaceae</taxon>
        <taxon>PACMAD clade</taxon>
        <taxon>Arundinoideae</taxon>
        <taxon>Arundineae</taxon>
        <taxon>Arundo</taxon>
    </lineage>
</organism>
<name>A0A0A9AX46_ARUDO</name>
<accession>A0A0A9AX46</accession>
<dbReference type="AlphaFoldDB" id="A0A0A9AX46"/>